<reference evidence="8" key="1">
    <citation type="submission" date="2016-10" db="EMBL/GenBank/DDBJ databases">
        <authorList>
            <person name="Varghese N."/>
        </authorList>
    </citation>
    <scope>NUCLEOTIDE SEQUENCE [LARGE SCALE GENOMIC DNA]</scope>
    <source>
        <strain evidence="8">Nsp8</strain>
    </source>
</reference>
<dbReference type="InterPro" id="IPR003682">
    <property type="entry name" value="rRNA_ssu_MeTfrase_G"/>
</dbReference>
<keyword evidence="4 6" id="KW-0808">Transferase</keyword>
<keyword evidence="2 6" id="KW-0698">rRNA processing</keyword>
<dbReference type="SUPFAM" id="SSF53335">
    <property type="entry name" value="S-adenosyl-L-methionine-dependent methyltransferases"/>
    <property type="match status" value="1"/>
</dbReference>
<proteinExistence type="inferred from homology"/>
<comment type="function">
    <text evidence="6">Specifically methylates the N7 position of guanine in position 527 of 16S rRNA.</text>
</comment>
<dbReference type="EC" id="2.1.1.170" evidence="6"/>
<evidence type="ECO:0000313" key="8">
    <source>
        <dbReference type="Proteomes" id="UP000183107"/>
    </source>
</evidence>
<evidence type="ECO:0000256" key="2">
    <source>
        <dbReference type="ARBA" id="ARBA00022552"/>
    </source>
</evidence>
<keyword evidence="5 6" id="KW-0949">S-adenosyl-L-methionine</keyword>
<dbReference type="NCBIfam" id="TIGR00138">
    <property type="entry name" value="rsmG_gidB"/>
    <property type="match status" value="1"/>
</dbReference>
<dbReference type="OrthoDB" id="9808773at2"/>
<dbReference type="CDD" id="cd02440">
    <property type="entry name" value="AdoMet_MTases"/>
    <property type="match status" value="1"/>
</dbReference>
<dbReference type="Pfam" id="PF02527">
    <property type="entry name" value="GidB"/>
    <property type="match status" value="1"/>
</dbReference>
<keyword evidence="3 6" id="KW-0489">Methyltransferase</keyword>
<evidence type="ECO:0000256" key="1">
    <source>
        <dbReference type="ARBA" id="ARBA00022490"/>
    </source>
</evidence>
<evidence type="ECO:0000256" key="3">
    <source>
        <dbReference type="ARBA" id="ARBA00022603"/>
    </source>
</evidence>
<keyword evidence="8" id="KW-1185">Reference proteome</keyword>
<dbReference type="GO" id="GO:0070043">
    <property type="term" value="F:rRNA (guanine-N7-)-methyltransferase activity"/>
    <property type="evidence" value="ECO:0007669"/>
    <property type="project" value="UniProtKB-UniRule"/>
</dbReference>
<organism evidence="7 8">
    <name type="scientific">Nitrosospira briensis</name>
    <dbReference type="NCBI Taxonomy" id="35799"/>
    <lineage>
        <taxon>Bacteria</taxon>
        <taxon>Pseudomonadati</taxon>
        <taxon>Pseudomonadota</taxon>
        <taxon>Betaproteobacteria</taxon>
        <taxon>Nitrosomonadales</taxon>
        <taxon>Nitrosomonadaceae</taxon>
        <taxon>Nitrosospira</taxon>
    </lineage>
</organism>
<dbReference type="InterPro" id="IPR029063">
    <property type="entry name" value="SAM-dependent_MTases_sf"/>
</dbReference>
<keyword evidence="1 6" id="KW-0963">Cytoplasm</keyword>
<evidence type="ECO:0000256" key="5">
    <source>
        <dbReference type="ARBA" id="ARBA00022691"/>
    </source>
</evidence>
<evidence type="ECO:0000256" key="4">
    <source>
        <dbReference type="ARBA" id="ARBA00022679"/>
    </source>
</evidence>
<gene>
    <name evidence="6" type="primary">rsmG</name>
    <name evidence="7" type="ORF">SAMN05216386_2655</name>
</gene>
<dbReference type="PANTHER" id="PTHR31760">
    <property type="entry name" value="S-ADENOSYL-L-METHIONINE-DEPENDENT METHYLTRANSFERASES SUPERFAMILY PROTEIN"/>
    <property type="match status" value="1"/>
</dbReference>
<dbReference type="EMBL" id="FOVJ01000007">
    <property type="protein sequence ID" value="SFO10648.1"/>
    <property type="molecule type" value="Genomic_DNA"/>
</dbReference>
<comment type="subcellular location">
    <subcellularLocation>
        <location evidence="6">Cytoplasm</location>
    </subcellularLocation>
</comment>
<sequence>MSLPAQLSEGLELLGLTLSPEIQARLLAFLALIQKWNQVHNLTSVRSPETMLVRHLLDSLAVLPYIGGPRIADVGSGAGLPGIPLALARPDWHVALIESNHKKAVFLEQARIELKLKNVEVVAERVESFHPKPEFDIVISRAFSDLVDFVRLAGHLGLQGSSGGMLVAMKGIYPHEELVQLPAQFTVEKILQVPVPGLEAQRHLVLIRRA</sequence>
<dbReference type="RefSeq" id="WP_074798173.1">
    <property type="nucleotide sequence ID" value="NZ_FOVJ01000007.1"/>
</dbReference>
<dbReference type="GO" id="GO:0005829">
    <property type="term" value="C:cytosol"/>
    <property type="evidence" value="ECO:0007669"/>
    <property type="project" value="TreeGrafter"/>
</dbReference>
<dbReference type="PIRSF" id="PIRSF003078">
    <property type="entry name" value="GidB"/>
    <property type="match status" value="1"/>
</dbReference>
<name>A0A1I5EGK1_9PROT</name>
<dbReference type="Proteomes" id="UP000183107">
    <property type="component" value="Unassembled WGS sequence"/>
</dbReference>
<evidence type="ECO:0000313" key="7">
    <source>
        <dbReference type="EMBL" id="SFO10648.1"/>
    </source>
</evidence>
<dbReference type="PANTHER" id="PTHR31760:SF0">
    <property type="entry name" value="S-ADENOSYL-L-METHIONINE-DEPENDENT METHYLTRANSFERASES SUPERFAMILY PROTEIN"/>
    <property type="match status" value="1"/>
</dbReference>
<feature type="binding site" evidence="6">
    <location>
        <position position="80"/>
    </location>
    <ligand>
        <name>S-adenosyl-L-methionine</name>
        <dbReference type="ChEBI" id="CHEBI:59789"/>
    </ligand>
</feature>
<dbReference type="Gene3D" id="3.40.50.150">
    <property type="entry name" value="Vaccinia Virus protein VP39"/>
    <property type="match status" value="1"/>
</dbReference>
<comment type="caution">
    <text evidence="6">Lacks conserved residue(s) required for the propagation of feature annotation.</text>
</comment>
<feature type="binding site" evidence="6">
    <location>
        <position position="141"/>
    </location>
    <ligand>
        <name>S-adenosyl-L-methionine</name>
        <dbReference type="ChEBI" id="CHEBI:59789"/>
    </ligand>
</feature>
<feature type="binding site" evidence="6">
    <location>
        <begin position="126"/>
        <end position="127"/>
    </location>
    <ligand>
        <name>S-adenosyl-L-methionine</name>
        <dbReference type="ChEBI" id="CHEBI:59789"/>
    </ligand>
</feature>
<accession>A0A1I5EGK1</accession>
<evidence type="ECO:0000256" key="6">
    <source>
        <dbReference type="HAMAP-Rule" id="MF_00074"/>
    </source>
</evidence>
<dbReference type="HAMAP" id="MF_00074">
    <property type="entry name" value="16SrRNA_methyltr_G"/>
    <property type="match status" value="1"/>
</dbReference>
<dbReference type="AlphaFoldDB" id="A0A1I5EGK1"/>
<comment type="catalytic activity">
    <reaction evidence="6">
        <text>guanosine(527) in 16S rRNA + S-adenosyl-L-methionine = N(7)-methylguanosine(527) in 16S rRNA + S-adenosyl-L-homocysteine</text>
        <dbReference type="Rhea" id="RHEA:42732"/>
        <dbReference type="Rhea" id="RHEA-COMP:10209"/>
        <dbReference type="Rhea" id="RHEA-COMP:10210"/>
        <dbReference type="ChEBI" id="CHEBI:57856"/>
        <dbReference type="ChEBI" id="CHEBI:59789"/>
        <dbReference type="ChEBI" id="CHEBI:74269"/>
        <dbReference type="ChEBI" id="CHEBI:74480"/>
        <dbReference type="EC" id="2.1.1.170"/>
    </reaction>
</comment>
<protein>
    <recommendedName>
        <fullName evidence="6">Ribosomal RNA small subunit methyltransferase G</fullName>
        <ecNumber evidence="6">2.1.1.170</ecNumber>
    </recommendedName>
    <alternativeName>
        <fullName evidence="6">16S rRNA 7-methylguanosine methyltransferase</fullName>
        <shortName evidence="6">16S rRNA m7G methyltransferase</shortName>
    </alternativeName>
</protein>
<feature type="binding site" evidence="6">
    <location>
        <position position="75"/>
    </location>
    <ligand>
        <name>S-adenosyl-L-methionine</name>
        <dbReference type="ChEBI" id="CHEBI:59789"/>
    </ligand>
</feature>
<comment type="similarity">
    <text evidence="6">Belongs to the methyltransferase superfamily. RNA methyltransferase RsmG family.</text>
</comment>